<dbReference type="AlphaFoldDB" id="N8Y308"/>
<sequence>MMINKILFSCILMCGIHTELVAQPVDAVMNKNKIVLKDLDFKTVMKSFYQQQIQYVKIPQLDQSNIQYVGIKNAEYSHVFDRDDAVIVFSPASAYQNAQNELRYLISTTEVSIDKNNQLLNFCGVCTTFTKVYLFKKNALGQFELVSQSQDENSWINADFNYLPYPTENIVKNIRKIGPRIKGYVEEQAYSRQGYSTSTLYIIPFDENPVMVKLEVAEIGNDNEVTGSDKIYNTQADYRFLSTEHDGLYDIEIHYSGTQQIYVGDIAKIVPINETHVYQYNEKQQKYIRVKLHD</sequence>
<evidence type="ECO:0000313" key="2">
    <source>
        <dbReference type="Proteomes" id="UP000013148"/>
    </source>
</evidence>
<comment type="caution">
    <text evidence="1">The sequence shown here is derived from an EMBL/GenBank/DDBJ whole genome shotgun (WGS) entry which is preliminary data.</text>
</comment>
<dbReference type="HOGENOM" id="CLU_989109_0_0_6"/>
<dbReference type="RefSeq" id="WP_004822351.1">
    <property type="nucleotide sequence ID" value="NZ_KB849456.1"/>
</dbReference>
<name>N8Y308_ACIGI</name>
<proteinExistence type="predicted"/>
<dbReference type="Proteomes" id="UP000013148">
    <property type="component" value="Unassembled WGS sequence"/>
</dbReference>
<evidence type="ECO:0000313" key="1">
    <source>
        <dbReference type="EMBL" id="ENV15719.1"/>
    </source>
</evidence>
<dbReference type="eggNOG" id="ENOG5031RH1">
    <property type="taxonomic scope" value="Bacteria"/>
</dbReference>
<dbReference type="EMBL" id="APPJ01000013">
    <property type="protein sequence ID" value="ENV15719.1"/>
    <property type="molecule type" value="Genomic_DNA"/>
</dbReference>
<reference evidence="1 2" key="1">
    <citation type="submission" date="2013-02" db="EMBL/GenBank/DDBJ databases">
        <title>The Genome Sequence of Acinetobacter guillouiae NIPH 991.</title>
        <authorList>
            <consortium name="The Broad Institute Genome Sequencing Platform"/>
            <consortium name="The Broad Institute Genome Sequencing Center for Infectious Disease"/>
            <person name="Cerqueira G."/>
            <person name="Feldgarden M."/>
            <person name="Courvalin P."/>
            <person name="Perichon B."/>
            <person name="Grillot-Courvalin C."/>
            <person name="Clermont D."/>
            <person name="Rocha E."/>
            <person name="Yoon E.-J."/>
            <person name="Nemec A."/>
            <person name="Walker B."/>
            <person name="Young S.K."/>
            <person name="Zeng Q."/>
            <person name="Gargeya S."/>
            <person name="Fitzgerald M."/>
            <person name="Haas B."/>
            <person name="Abouelleil A."/>
            <person name="Alvarado L."/>
            <person name="Arachchi H.M."/>
            <person name="Berlin A.M."/>
            <person name="Chapman S.B."/>
            <person name="Dewar J."/>
            <person name="Goldberg J."/>
            <person name="Griggs A."/>
            <person name="Gujja S."/>
            <person name="Hansen M."/>
            <person name="Howarth C."/>
            <person name="Imamovic A."/>
            <person name="Larimer J."/>
            <person name="McCowan C."/>
            <person name="Murphy C."/>
            <person name="Neiman D."/>
            <person name="Pearson M."/>
            <person name="Priest M."/>
            <person name="Roberts A."/>
            <person name="Saif S."/>
            <person name="Shea T."/>
            <person name="Sisk P."/>
            <person name="Sykes S."/>
            <person name="Wortman J."/>
            <person name="Nusbaum C."/>
            <person name="Birren B."/>
        </authorList>
    </citation>
    <scope>NUCLEOTIDE SEQUENCE [LARGE SCALE GENOMIC DNA]</scope>
    <source>
        <strain evidence="1 2">NIPH 991</strain>
    </source>
</reference>
<dbReference type="PATRIC" id="fig|1217656.3.peg.3530"/>
<organism evidence="1 2">
    <name type="scientific">Acinetobacter guillouiae NIPH 991</name>
    <dbReference type="NCBI Taxonomy" id="1217656"/>
    <lineage>
        <taxon>Bacteria</taxon>
        <taxon>Pseudomonadati</taxon>
        <taxon>Pseudomonadota</taxon>
        <taxon>Gammaproteobacteria</taxon>
        <taxon>Moraxellales</taxon>
        <taxon>Moraxellaceae</taxon>
        <taxon>Acinetobacter</taxon>
    </lineage>
</organism>
<gene>
    <name evidence="1" type="ORF">F964_03581</name>
</gene>
<keyword evidence="2" id="KW-1185">Reference proteome</keyword>
<protein>
    <submittedName>
        <fullName evidence="1">Uncharacterized protein</fullName>
    </submittedName>
</protein>
<accession>N8Y308</accession>